<reference evidence="1 2" key="1">
    <citation type="journal article" date="2014" name="Genome Biol. Evol.">
        <title>The genome of the myxosporean Thelohanellus kitauei shows adaptations to nutrient acquisition within its fish host.</title>
        <authorList>
            <person name="Yang Y."/>
            <person name="Xiong J."/>
            <person name="Zhou Z."/>
            <person name="Huo F."/>
            <person name="Miao W."/>
            <person name="Ran C."/>
            <person name="Liu Y."/>
            <person name="Zhang J."/>
            <person name="Feng J."/>
            <person name="Wang M."/>
            <person name="Wang M."/>
            <person name="Wang L."/>
            <person name="Yao B."/>
        </authorList>
    </citation>
    <scope>NUCLEOTIDE SEQUENCE [LARGE SCALE GENOMIC DNA]</scope>
    <source>
        <strain evidence="1">Wuqing</strain>
    </source>
</reference>
<name>A0A0C2MZ16_THEKT</name>
<organism evidence="1 2">
    <name type="scientific">Thelohanellus kitauei</name>
    <name type="common">Myxosporean</name>
    <dbReference type="NCBI Taxonomy" id="669202"/>
    <lineage>
        <taxon>Eukaryota</taxon>
        <taxon>Metazoa</taxon>
        <taxon>Cnidaria</taxon>
        <taxon>Myxozoa</taxon>
        <taxon>Myxosporea</taxon>
        <taxon>Bivalvulida</taxon>
        <taxon>Platysporina</taxon>
        <taxon>Myxobolidae</taxon>
        <taxon>Thelohanellus</taxon>
    </lineage>
</organism>
<accession>A0A0C2MZ16</accession>
<dbReference type="Proteomes" id="UP000031668">
    <property type="component" value="Unassembled WGS sequence"/>
</dbReference>
<dbReference type="AlphaFoldDB" id="A0A0C2MZ16"/>
<proteinExistence type="predicted"/>
<gene>
    <name evidence="1" type="ORF">RF11_00819</name>
</gene>
<comment type="caution">
    <text evidence="1">The sequence shown here is derived from an EMBL/GenBank/DDBJ whole genome shotgun (WGS) entry which is preliminary data.</text>
</comment>
<sequence>MVTQDHSYDFRFFFSPRLEFGKYVIQNGLIYFSVFIKRVPSIQFVHVPILGAQNVNDSTLNGYTQNLNFMSPEALGDYGGTFKNLFAVMLGTSIRNNLLSHVGSTPPRTKYTLVDVNHHSLSPNCTIHEI</sequence>
<evidence type="ECO:0000313" key="2">
    <source>
        <dbReference type="Proteomes" id="UP000031668"/>
    </source>
</evidence>
<evidence type="ECO:0000313" key="1">
    <source>
        <dbReference type="EMBL" id="KII66892.1"/>
    </source>
</evidence>
<dbReference type="EMBL" id="JWZT01003411">
    <property type="protein sequence ID" value="KII66892.1"/>
    <property type="molecule type" value="Genomic_DNA"/>
</dbReference>
<keyword evidence="2" id="KW-1185">Reference proteome</keyword>
<protein>
    <submittedName>
        <fullName evidence="1">Uncharacterized protein</fullName>
    </submittedName>
</protein>